<sequence length="1307" mass="143202">MAVAPSSPESHTLNGREGSTEIPILTNETAEADSRPQRTPAVSDYFRVFTYATKWDFCVYAIASAASIGAGITMPLMNIVFGQLVGQFTDYFRDSSTMSPDKFKSILNKQALYIMALFLGRWTLNTINKYCFRMIGIRLSSAIRLDYIRALFSQSIHAIDSMPAGAPATAITSTSNTLQVGVSERLGTFLEYNGTIWASLIIAFVWSWDLTLVTSSLVLYILIVLAVSLPLIVKGQSATSAADAEGTAVASEALERIRLVMACGAQSRIISRYREWVEKAMKEGHKLAPAAGLQFGLVFFGIFGAFGLAFWYGTQRYAVGVMDSPAPVIIVLMSVMLVLTAMERISTPLLAVSKAMVAACEFFAVIDAPLPASGDLKPDITSEDLIFDNVTFEYPSRPGVRILDGLNLRIRSGQNTALVGPSGSGKSTVVGLLERWYSLSNHQVLPQVIEAKKDKKGEEKGNQDENEKQEGPVNPTVAGVVTVGGHNLEELDLKWWRAQIGLVQQEPFLFNDTIFKNVANGLVGTEFEDASEEKKRELVKEACQEAYADEFINRLPDGYDTKVGDGGAKMSGGQKQRLAIARSIIKKPQIIILDEATSAIDAKSEKIVQAALDRITQNRTSITIAHRLSTIKKADNIIVLQKGRAVEEGTHASLMELSGVYSALVQAQSLRFGDKPDGETPVEFDAESEKMDHLDDVNRVPTTIEESQVHEPVEPRNLARSFGRLLYEQRGQFPFYIGIVFSAMAVAAGTPLQAWLFAKVLGVFLLEGDDIERESNFWGLMWFALAGGVGLSYFCEGWIGLRVQYCVSAAYKAQYLHDMLYQKLAYFDDDDNSHGSLSSRISGDAKQLEELLGLNLAFLISAIFNVTGCIIIALIFGWKLGLIAMFVALPVMLGAGFWKFRHEVQFDQMNSAVFAESSQFATEAIGAIRTVSALTMEETINNRYRQLLDGHVKAANVKARWTSAIFGFADSAGLGCQALIFWYGGNLLAKGEYSMEAFFVCFIAIIQGAEAASYGFAMAPNAAQAKAAANRILDVHQSADVEESHAKGRKGGITDTEGGVKIELQNASFKYPTRDVPVFKSLSLTIEKGQYAAFVGPSGCGKTTIISLLERFYDLQPNKGALLCNGTNINDLNVYEYRDNLSLVPQEPTMFRGTIRDNILFGIANPSSISDERIHEVCRDAFIHDFIVSLPEGYNTDVGNRGVSMSGGQKQRIAIARALIRDPKILLLDEATSALDSESEKIVQAAFEKARKGRTMIAVAHRLATIQNADVIFVFDQGRVVEKGAHAELIKKQGVYFEMCQSQALDQ</sequence>
<evidence type="ECO:0000256" key="10">
    <source>
        <dbReference type="SAM" id="Phobius"/>
    </source>
</evidence>
<dbReference type="Gene3D" id="3.40.50.300">
    <property type="entry name" value="P-loop containing nucleotide triphosphate hydrolases"/>
    <property type="match status" value="2"/>
</dbReference>
<keyword evidence="3" id="KW-0813">Transport</keyword>
<proteinExistence type="inferred from homology"/>
<evidence type="ECO:0000256" key="2">
    <source>
        <dbReference type="ARBA" id="ARBA00007577"/>
    </source>
</evidence>
<evidence type="ECO:0000313" key="13">
    <source>
        <dbReference type="EMBL" id="KAJ4324676.1"/>
    </source>
</evidence>
<feature type="transmembrane region" description="Helical" evidence="10">
    <location>
        <begin position="997"/>
        <end position="1017"/>
    </location>
</feature>
<dbReference type="Pfam" id="PF00005">
    <property type="entry name" value="ABC_tran"/>
    <property type="match status" value="2"/>
</dbReference>
<evidence type="ECO:0000259" key="12">
    <source>
        <dbReference type="PROSITE" id="PS50929"/>
    </source>
</evidence>
<feature type="transmembrane region" description="Helical" evidence="10">
    <location>
        <begin position="291"/>
        <end position="312"/>
    </location>
</feature>
<dbReference type="PROSITE" id="PS00211">
    <property type="entry name" value="ABC_TRANSPORTER_1"/>
    <property type="match status" value="2"/>
</dbReference>
<feature type="domain" description="ABC transporter" evidence="11">
    <location>
        <begin position="1062"/>
        <end position="1302"/>
    </location>
</feature>
<name>A0A9W8WGV2_9HYPO</name>
<dbReference type="SUPFAM" id="SSF52540">
    <property type="entry name" value="P-loop containing nucleoside triphosphate hydrolases"/>
    <property type="match status" value="3"/>
</dbReference>
<dbReference type="InterPro" id="IPR011527">
    <property type="entry name" value="ABC1_TM_dom"/>
</dbReference>
<feature type="transmembrane region" description="Helical" evidence="10">
    <location>
        <begin position="882"/>
        <end position="900"/>
    </location>
</feature>
<feature type="transmembrane region" description="Helical" evidence="10">
    <location>
        <begin position="57"/>
        <end position="86"/>
    </location>
</feature>
<dbReference type="Proteomes" id="UP001140502">
    <property type="component" value="Unassembled WGS sequence"/>
</dbReference>
<evidence type="ECO:0000256" key="7">
    <source>
        <dbReference type="ARBA" id="ARBA00022989"/>
    </source>
</evidence>
<dbReference type="SMART" id="SM00382">
    <property type="entry name" value="AAA"/>
    <property type="match status" value="2"/>
</dbReference>
<dbReference type="InterPro" id="IPR017871">
    <property type="entry name" value="ABC_transporter-like_CS"/>
</dbReference>
<dbReference type="CDD" id="cd03249">
    <property type="entry name" value="ABC_MTABC3_MDL1_MDL2"/>
    <property type="match status" value="1"/>
</dbReference>
<dbReference type="InterPro" id="IPR003593">
    <property type="entry name" value="AAA+_ATPase"/>
</dbReference>
<dbReference type="InterPro" id="IPR036640">
    <property type="entry name" value="ABC1_TM_sf"/>
</dbReference>
<dbReference type="InterPro" id="IPR039421">
    <property type="entry name" value="Type_1_exporter"/>
</dbReference>
<dbReference type="CDD" id="cd18577">
    <property type="entry name" value="ABC_6TM_Pgp_ABCB1_D1_like"/>
    <property type="match status" value="1"/>
</dbReference>
<dbReference type="OrthoDB" id="6500128at2759"/>
<evidence type="ECO:0000256" key="6">
    <source>
        <dbReference type="ARBA" id="ARBA00022840"/>
    </source>
</evidence>
<dbReference type="GO" id="GO:0015421">
    <property type="term" value="F:ABC-type oligopeptide transporter activity"/>
    <property type="evidence" value="ECO:0007669"/>
    <property type="project" value="TreeGrafter"/>
</dbReference>
<dbReference type="GO" id="GO:0005524">
    <property type="term" value="F:ATP binding"/>
    <property type="evidence" value="ECO:0007669"/>
    <property type="project" value="UniProtKB-KW"/>
</dbReference>
<dbReference type="Pfam" id="PF00664">
    <property type="entry name" value="ABC_membrane"/>
    <property type="match status" value="2"/>
</dbReference>
<accession>A0A9W8WGV2</accession>
<dbReference type="PROSITE" id="PS50929">
    <property type="entry name" value="ABC_TM1F"/>
    <property type="match status" value="2"/>
</dbReference>
<feature type="region of interest" description="Disordered" evidence="9">
    <location>
        <begin position="1"/>
        <end position="22"/>
    </location>
</feature>
<dbReference type="InterPro" id="IPR003439">
    <property type="entry name" value="ABC_transporter-like_ATP-bd"/>
</dbReference>
<feature type="transmembrane region" description="Helical" evidence="10">
    <location>
        <begin position="324"/>
        <end position="342"/>
    </location>
</feature>
<feature type="transmembrane region" description="Helical" evidence="10">
    <location>
        <begin position="733"/>
        <end position="757"/>
    </location>
</feature>
<feature type="transmembrane region" description="Helical" evidence="10">
    <location>
        <begin position="856"/>
        <end position="876"/>
    </location>
</feature>
<dbReference type="CDD" id="cd18578">
    <property type="entry name" value="ABC_6TM_Pgp_ABCB1_D2_like"/>
    <property type="match status" value="1"/>
</dbReference>
<evidence type="ECO:0000256" key="3">
    <source>
        <dbReference type="ARBA" id="ARBA00022448"/>
    </source>
</evidence>
<evidence type="ECO:0000256" key="8">
    <source>
        <dbReference type="ARBA" id="ARBA00023136"/>
    </source>
</evidence>
<evidence type="ECO:0000256" key="5">
    <source>
        <dbReference type="ARBA" id="ARBA00022741"/>
    </source>
</evidence>
<gene>
    <name evidence="13" type="ORF">N0V84_003800</name>
</gene>
<feature type="domain" description="ABC transmembrane type-1" evidence="12">
    <location>
        <begin position="737"/>
        <end position="1024"/>
    </location>
</feature>
<dbReference type="GO" id="GO:0005743">
    <property type="term" value="C:mitochondrial inner membrane"/>
    <property type="evidence" value="ECO:0007669"/>
    <property type="project" value="TreeGrafter"/>
</dbReference>
<dbReference type="PANTHER" id="PTHR43394:SF27">
    <property type="entry name" value="ATP-DEPENDENT TRANSLOCASE ABCB1-LIKE"/>
    <property type="match status" value="1"/>
</dbReference>
<feature type="transmembrane region" description="Helical" evidence="10">
    <location>
        <begin position="963"/>
        <end position="985"/>
    </location>
</feature>
<feature type="transmembrane region" description="Helical" evidence="10">
    <location>
        <begin position="189"/>
        <end position="206"/>
    </location>
</feature>
<feature type="domain" description="ABC transmembrane type-1" evidence="12">
    <location>
        <begin position="61"/>
        <end position="354"/>
    </location>
</feature>
<keyword evidence="7 10" id="KW-1133">Transmembrane helix</keyword>
<reference evidence="13" key="1">
    <citation type="submission" date="2022-10" db="EMBL/GenBank/DDBJ databases">
        <title>Tapping the CABI collections for fungal endophytes: first genome assemblies for Collariella, Neodidymelliopsis, Ascochyta clinopodiicola, Didymella pomorum, Didymosphaeria variabile, Neocosmospora piperis and Neocucurbitaria cava.</title>
        <authorList>
            <person name="Hill R."/>
        </authorList>
    </citation>
    <scope>NUCLEOTIDE SEQUENCE</scope>
    <source>
        <strain evidence="13">IMI 366586</strain>
    </source>
</reference>
<dbReference type="EMBL" id="JAPEUR010000057">
    <property type="protein sequence ID" value="KAJ4324676.1"/>
    <property type="molecule type" value="Genomic_DNA"/>
</dbReference>
<dbReference type="PROSITE" id="PS50893">
    <property type="entry name" value="ABC_TRANSPORTER_2"/>
    <property type="match status" value="2"/>
</dbReference>
<comment type="subcellular location">
    <subcellularLocation>
        <location evidence="1">Membrane</location>
        <topology evidence="1">Multi-pass membrane protein</topology>
    </subcellularLocation>
</comment>
<evidence type="ECO:0000256" key="4">
    <source>
        <dbReference type="ARBA" id="ARBA00022692"/>
    </source>
</evidence>
<evidence type="ECO:0000313" key="14">
    <source>
        <dbReference type="Proteomes" id="UP001140502"/>
    </source>
</evidence>
<keyword evidence="6" id="KW-0067">ATP-binding</keyword>
<evidence type="ECO:0008006" key="15">
    <source>
        <dbReference type="Google" id="ProtNLM"/>
    </source>
</evidence>
<comment type="caution">
    <text evidence="13">The sequence shown here is derived from an EMBL/GenBank/DDBJ whole genome shotgun (WGS) entry which is preliminary data.</text>
</comment>
<dbReference type="SUPFAM" id="SSF90123">
    <property type="entry name" value="ABC transporter transmembrane region"/>
    <property type="match status" value="2"/>
</dbReference>
<dbReference type="PANTHER" id="PTHR43394">
    <property type="entry name" value="ATP-DEPENDENT PERMEASE MDL1, MITOCHONDRIAL"/>
    <property type="match status" value="1"/>
</dbReference>
<dbReference type="FunFam" id="1.20.1560.10:FF:000057">
    <property type="entry name" value="ABC multidrug transporter SitT"/>
    <property type="match status" value="1"/>
</dbReference>
<evidence type="ECO:0000259" key="11">
    <source>
        <dbReference type="PROSITE" id="PS50893"/>
    </source>
</evidence>
<keyword evidence="5" id="KW-0547">Nucleotide-binding</keyword>
<dbReference type="Gene3D" id="1.20.1560.10">
    <property type="entry name" value="ABC transporter type 1, transmembrane domain"/>
    <property type="match status" value="1"/>
</dbReference>
<dbReference type="InterPro" id="IPR027417">
    <property type="entry name" value="P-loop_NTPase"/>
</dbReference>
<comment type="similarity">
    <text evidence="2">Belongs to the ABC transporter superfamily. ABCB family. Multidrug resistance exporter (TC 3.A.1.201) subfamily.</text>
</comment>
<evidence type="ECO:0000256" key="9">
    <source>
        <dbReference type="SAM" id="MobiDB-lite"/>
    </source>
</evidence>
<feature type="transmembrane region" description="Helical" evidence="10">
    <location>
        <begin position="777"/>
        <end position="795"/>
    </location>
</feature>
<keyword evidence="14" id="KW-1185">Reference proteome</keyword>
<keyword evidence="4 10" id="KW-0812">Transmembrane</keyword>
<dbReference type="GO" id="GO:0090374">
    <property type="term" value="P:oligopeptide export from mitochondrion"/>
    <property type="evidence" value="ECO:0007669"/>
    <property type="project" value="TreeGrafter"/>
</dbReference>
<feature type="domain" description="ABC transporter" evidence="11">
    <location>
        <begin position="385"/>
        <end position="667"/>
    </location>
</feature>
<protein>
    <recommendedName>
        <fullName evidence="15">ABC transporter</fullName>
    </recommendedName>
</protein>
<feature type="region of interest" description="Disordered" evidence="9">
    <location>
        <begin position="454"/>
        <end position="476"/>
    </location>
</feature>
<dbReference type="GO" id="GO:0016887">
    <property type="term" value="F:ATP hydrolysis activity"/>
    <property type="evidence" value="ECO:0007669"/>
    <property type="project" value="InterPro"/>
</dbReference>
<feature type="compositionally biased region" description="Basic and acidic residues" evidence="9">
    <location>
        <begin position="454"/>
        <end position="470"/>
    </location>
</feature>
<evidence type="ECO:0000256" key="1">
    <source>
        <dbReference type="ARBA" id="ARBA00004141"/>
    </source>
</evidence>
<feature type="transmembrane region" description="Helical" evidence="10">
    <location>
        <begin position="212"/>
        <end position="233"/>
    </location>
</feature>
<organism evidence="13 14">
    <name type="scientific">Fusarium piperis</name>
    <dbReference type="NCBI Taxonomy" id="1435070"/>
    <lineage>
        <taxon>Eukaryota</taxon>
        <taxon>Fungi</taxon>
        <taxon>Dikarya</taxon>
        <taxon>Ascomycota</taxon>
        <taxon>Pezizomycotina</taxon>
        <taxon>Sordariomycetes</taxon>
        <taxon>Hypocreomycetidae</taxon>
        <taxon>Hypocreales</taxon>
        <taxon>Nectriaceae</taxon>
        <taxon>Fusarium</taxon>
        <taxon>Fusarium solani species complex</taxon>
    </lineage>
</organism>
<keyword evidence="8 10" id="KW-0472">Membrane</keyword>
<dbReference type="FunFam" id="3.40.50.300:FF:000913">
    <property type="entry name" value="ABC multidrug transporter SitT"/>
    <property type="match status" value="1"/>
</dbReference>